<gene>
    <name evidence="2" type="ORF">C8D77_10926</name>
</gene>
<dbReference type="SUPFAM" id="SSF53756">
    <property type="entry name" value="UDP-Glycosyltransferase/glycogen phosphorylase"/>
    <property type="match status" value="1"/>
</dbReference>
<feature type="domain" description="Glycosyltransferase subfamily 4-like N-terminal" evidence="1">
    <location>
        <begin position="2"/>
        <end position="165"/>
    </location>
</feature>
<dbReference type="PANTHER" id="PTHR12526:SF638">
    <property type="entry name" value="SPORE COAT PROTEIN SA"/>
    <property type="match status" value="1"/>
</dbReference>
<dbReference type="GO" id="GO:0016757">
    <property type="term" value="F:glycosyltransferase activity"/>
    <property type="evidence" value="ECO:0007669"/>
    <property type="project" value="TreeGrafter"/>
</dbReference>
<evidence type="ECO:0000259" key="1">
    <source>
        <dbReference type="Pfam" id="PF13579"/>
    </source>
</evidence>
<dbReference type="Gene3D" id="3.40.50.2000">
    <property type="entry name" value="Glycogen Phosphorylase B"/>
    <property type="match status" value="2"/>
</dbReference>
<name>A0A8E2WB16_RHILI</name>
<evidence type="ECO:0000313" key="2">
    <source>
        <dbReference type="EMBL" id="PWJ88808.1"/>
    </source>
</evidence>
<dbReference type="CDD" id="cd03801">
    <property type="entry name" value="GT4_PimA-like"/>
    <property type="match status" value="1"/>
</dbReference>
<comment type="caution">
    <text evidence="2">The sequence shown here is derived from an EMBL/GenBank/DDBJ whole genome shotgun (WGS) entry which is preliminary data.</text>
</comment>
<dbReference type="InterPro" id="IPR028098">
    <property type="entry name" value="Glyco_trans_4-like_N"/>
</dbReference>
<reference evidence="2 3" key="1">
    <citation type="submission" date="2018-05" db="EMBL/GenBank/DDBJ databases">
        <title>Genomic Encyclopedia of Type Strains, Phase IV (KMG-IV): sequencing the most valuable type-strain genomes for metagenomic binning, comparative biology and taxonomic classification.</title>
        <authorList>
            <person name="Goeker M."/>
        </authorList>
    </citation>
    <scope>NUCLEOTIDE SEQUENCE [LARGE SCALE GENOMIC DNA]</scope>
    <source>
        <strain evidence="2 3">DSM 2626</strain>
    </source>
</reference>
<dbReference type="PANTHER" id="PTHR12526">
    <property type="entry name" value="GLYCOSYLTRANSFERASE"/>
    <property type="match status" value="1"/>
</dbReference>
<dbReference type="Proteomes" id="UP000245631">
    <property type="component" value="Unassembled WGS sequence"/>
</dbReference>
<organism evidence="2 3">
    <name type="scientific">Rhizobium loti</name>
    <name type="common">Mesorhizobium loti</name>
    <dbReference type="NCBI Taxonomy" id="381"/>
    <lineage>
        <taxon>Bacteria</taxon>
        <taxon>Pseudomonadati</taxon>
        <taxon>Pseudomonadota</taxon>
        <taxon>Alphaproteobacteria</taxon>
        <taxon>Hyphomicrobiales</taxon>
        <taxon>Phyllobacteriaceae</taxon>
        <taxon>Mesorhizobium</taxon>
    </lineage>
</organism>
<proteinExistence type="predicted"/>
<keyword evidence="2" id="KW-0808">Transferase</keyword>
<sequence>MRDLTEAQVAAGHSVGIVCDSTTGGEFEEHLFEQMQDMLALGIHRTPMQRHVGPGDLASAWRTYRIIKELRPDVLHGHGAKGGAYARLFGSLLRVSRSRVARLYSPHGGSLHYDENTTTGKLFFALERFMARFTDYLLFVSDYERRTYRRKVGEPPIPNALVYNGLRATEFEPVVTEPDAADLLYIGMMRDLKGPDIFIDALALAGPQFGRALTAVMVGDGDDLPRYHAQVKRLGIERHVRFLPPMPAREAFALAALVIVPSRAEAMPYIVLETLAAGKPMIATAVGGIPEIFGTGSPALIRPDPVELADKMSQALADPAAYHDLMPDGADLKARFGADVMAADIEKAYFAALGK</sequence>
<evidence type="ECO:0000313" key="3">
    <source>
        <dbReference type="Proteomes" id="UP000245631"/>
    </source>
</evidence>
<dbReference type="EMBL" id="QGGH01000009">
    <property type="protein sequence ID" value="PWJ88808.1"/>
    <property type="molecule type" value="Genomic_DNA"/>
</dbReference>
<dbReference type="Pfam" id="PF13579">
    <property type="entry name" value="Glyco_trans_4_4"/>
    <property type="match status" value="1"/>
</dbReference>
<dbReference type="Pfam" id="PF13692">
    <property type="entry name" value="Glyco_trans_1_4"/>
    <property type="match status" value="1"/>
</dbReference>
<protein>
    <submittedName>
        <fullName evidence="2">Glycosyltransferase involved in cell wall biosynthesis</fullName>
    </submittedName>
</protein>
<accession>A0A8E2WB16</accession>
<dbReference type="AlphaFoldDB" id="A0A8E2WB16"/>